<keyword evidence="1" id="KW-0472">Membrane</keyword>
<proteinExistence type="predicted"/>
<evidence type="ECO:0000313" key="3">
    <source>
        <dbReference type="Proteomes" id="UP000182894"/>
    </source>
</evidence>
<gene>
    <name evidence="2" type="ORF">SAMN05216605_10643</name>
</gene>
<dbReference type="RefSeq" id="WP_074752910.1">
    <property type="nucleotide sequence ID" value="NZ_FNCO01000006.1"/>
</dbReference>
<feature type="transmembrane region" description="Helical" evidence="1">
    <location>
        <begin position="143"/>
        <end position="162"/>
    </location>
</feature>
<name>A0A1G8BR12_9PSED</name>
<keyword evidence="1" id="KW-1133">Transmembrane helix</keyword>
<evidence type="ECO:0000313" key="2">
    <source>
        <dbReference type="EMBL" id="SDH35544.1"/>
    </source>
</evidence>
<feature type="transmembrane region" description="Helical" evidence="1">
    <location>
        <begin position="466"/>
        <end position="485"/>
    </location>
</feature>
<dbReference type="STRING" id="89065.SAMN05216605_10643"/>
<protein>
    <submittedName>
        <fullName evidence="2">Dolichyl-phosphate-mannose-protein mannosyltransferase</fullName>
    </submittedName>
</protein>
<dbReference type="GO" id="GO:0016757">
    <property type="term" value="F:glycosyltransferase activity"/>
    <property type="evidence" value="ECO:0007669"/>
    <property type="project" value="UniProtKB-KW"/>
</dbReference>
<keyword evidence="1" id="KW-0812">Transmembrane</keyword>
<feature type="transmembrane region" description="Helical" evidence="1">
    <location>
        <begin position="12"/>
        <end position="29"/>
    </location>
</feature>
<keyword evidence="2" id="KW-0328">Glycosyltransferase</keyword>
<sequence>MDVQKNTTRFSHQIVLIILISLAAMFFVPSNGKMLFSGDDDDYFAVASSIAYLRFPSFSKEFHAGETIPFASVGAGVMASPFVAVFSILDRANHLPIVHKRTVSNREGSASVYGFYIATQFYLILTTIMLYRLLCLWVDNKTALFTTILWMLAGGGILIYTFNRPIMSHVYEVTALTGVLLLLSKIHFEQQPKRWYLLIGFVASLIFLTRYNNAPIAAGVFCVLLWWVKTGKVTLKDFSVSLAVSLISVFIFRVLPVITNGFSNTDLTYLGAGDRLLSTHEFSYYYRELVQMLLSTGMGLYYTGPAIPIAVLGFLFYARKLPTWYSALAGLFVLNVFMSMQWCSAGSYYGYRHFVFTAGPLLAVFLAMLIRPAVRSISTVSTTVLLVLFSWTALCSALVFGIYQLGYSLNLGTTACGFPAYENDDYHVNLIKTISSDPFKPWTLAWDRSFGGILLMDNFGEHRKLLLLYAFPWLVVAASCCYAAIKKATQKNCIYEI</sequence>
<organism evidence="2 3">
    <name type="scientific">Pseudomonas abietaniphila</name>
    <dbReference type="NCBI Taxonomy" id="89065"/>
    <lineage>
        <taxon>Bacteria</taxon>
        <taxon>Pseudomonadati</taxon>
        <taxon>Pseudomonadota</taxon>
        <taxon>Gammaproteobacteria</taxon>
        <taxon>Pseudomonadales</taxon>
        <taxon>Pseudomonadaceae</taxon>
        <taxon>Pseudomonas</taxon>
    </lineage>
</organism>
<accession>A0A1G8BR12</accession>
<feature type="transmembrane region" description="Helical" evidence="1">
    <location>
        <begin position="169"/>
        <end position="188"/>
    </location>
</feature>
<feature type="transmembrane region" description="Helical" evidence="1">
    <location>
        <begin position="299"/>
        <end position="317"/>
    </location>
</feature>
<feature type="transmembrane region" description="Helical" evidence="1">
    <location>
        <begin position="194"/>
        <end position="227"/>
    </location>
</feature>
<dbReference type="EMBL" id="FNCO01000006">
    <property type="protein sequence ID" value="SDH35544.1"/>
    <property type="molecule type" value="Genomic_DNA"/>
</dbReference>
<evidence type="ECO:0000256" key="1">
    <source>
        <dbReference type="SAM" id="Phobius"/>
    </source>
</evidence>
<feature type="transmembrane region" description="Helical" evidence="1">
    <location>
        <begin position="382"/>
        <end position="403"/>
    </location>
</feature>
<keyword evidence="2" id="KW-0808">Transferase</keyword>
<feature type="transmembrane region" description="Helical" evidence="1">
    <location>
        <begin position="110"/>
        <end position="131"/>
    </location>
</feature>
<feature type="transmembrane region" description="Helical" evidence="1">
    <location>
        <begin position="348"/>
        <end position="370"/>
    </location>
</feature>
<feature type="transmembrane region" description="Helical" evidence="1">
    <location>
        <begin position="239"/>
        <end position="258"/>
    </location>
</feature>
<dbReference type="Proteomes" id="UP000182894">
    <property type="component" value="Unassembled WGS sequence"/>
</dbReference>
<dbReference type="AlphaFoldDB" id="A0A1G8BR12"/>
<feature type="transmembrane region" description="Helical" evidence="1">
    <location>
        <begin position="324"/>
        <end position="342"/>
    </location>
</feature>
<feature type="transmembrane region" description="Helical" evidence="1">
    <location>
        <begin position="68"/>
        <end position="89"/>
    </location>
</feature>
<reference evidence="3" key="1">
    <citation type="submission" date="2016-10" db="EMBL/GenBank/DDBJ databases">
        <authorList>
            <person name="Varghese N."/>
            <person name="Submissions S."/>
        </authorList>
    </citation>
    <scope>NUCLEOTIDE SEQUENCE [LARGE SCALE GENOMIC DNA]</scope>
    <source>
        <strain evidence="3">ATCC 700689</strain>
    </source>
</reference>
<keyword evidence="3" id="KW-1185">Reference proteome</keyword>